<evidence type="ECO:0000256" key="12">
    <source>
        <dbReference type="ARBA" id="ARBA00045850"/>
    </source>
</evidence>
<dbReference type="InterPro" id="IPR027806">
    <property type="entry name" value="HARBI1_dom"/>
</dbReference>
<evidence type="ECO:0000256" key="9">
    <source>
        <dbReference type="ARBA" id="ARBA00022801"/>
    </source>
</evidence>
<accession>A0A803JC86</accession>
<reference evidence="15" key="2">
    <citation type="submission" date="2021-03" db="UniProtKB">
        <authorList>
            <consortium name="Ensembl"/>
        </authorList>
    </citation>
    <scope>IDENTIFICATION</scope>
</reference>
<dbReference type="GO" id="GO:0004518">
    <property type="term" value="F:nuclease activity"/>
    <property type="evidence" value="ECO:0007669"/>
    <property type="project" value="UniProtKB-KW"/>
</dbReference>
<feature type="domain" description="DDE Tnp4" evidence="14">
    <location>
        <begin position="324"/>
        <end position="476"/>
    </location>
</feature>
<evidence type="ECO:0000256" key="5">
    <source>
        <dbReference type="ARBA" id="ARBA00015519"/>
    </source>
</evidence>
<feature type="compositionally biased region" description="Basic and acidic residues" evidence="13">
    <location>
        <begin position="106"/>
        <end position="135"/>
    </location>
</feature>
<dbReference type="GO" id="GO:0005634">
    <property type="term" value="C:nucleus"/>
    <property type="evidence" value="ECO:0007669"/>
    <property type="project" value="UniProtKB-SubCell"/>
</dbReference>
<evidence type="ECO:0000313" key="15">
    <source>
        <dbReference type="Ensembl" id="ENSXETP00000105494"/>
    </source>
</evidence>
<reference evidence="15" key="1">
    <citation type="journal article" date="2010" name="Science">
        <title>The genome of the Western clawed frog Xenopus tropicalis.</title>
        <authorList>
            <person name="Hellsten U."/>
            <person name="Harland R.M."/>
            <person name="Gilchrist M.J."/>
            <person name="Hendrix D."/>
            <person name="Jurka J."/>
            <person name="Kapitonov V."/>
            <person name="Ovcharenko I."/>
            <person name="Putnam N.H."/>
            <person name="Shu S."/>
            <person name="Taher L."/>
            <person name="Blitz I.L."/>
            <person name="Blumberg B."/>
            <person name="Dichmann D.S."/>
            <person name="Dubchak I."/>
            <person name="Amaya E."/>
            <person name="Detter J.C."/>
            <person name="Fletcher R."/>
            <person name="Gerhard D.S."/>
            <person name="Goodstein D."/>
            <person name="Graves T."/>
            <person name="Grigoriev I.V."/>
            <person name="Grimwood J."/>
            <person name="Kawashima T."/>
            <person name="Lindquist E."/>
            <person name="Lucas S.M."/>
            <person name="Mead P.E."/>
            <person name="Mitros T."/>
            <person name="Ogino H."/>
            <person name="Ohta Y."/>
            <person name="Poliakov A.V."/>
            <person name="Pollet N."/>
            <person name="Robert J."/>
            <person name="Salamov A."/>
            <person name="Sater A.K."/>
            <person name="Schmutz J."/>
            <person name="Terry A."/>
            <person name="Vize P.D."/>
            <person name="Warren W.C."/>
            <person name="Wells D."/>
            <person name="Wills A."/>
            <person name="Wilson R.K."/>
            <person name="Zimmerman L.B."/>
            <person name="Zorn A.M."/>
            <person name="Grainger R."/>
            <person name="Grammer T."/>
            <person name="Khokha M.K."/>
            <person name="Richardson P.M."/>
            <person name="Rokhsar D.S."/>
        </authorList>
    </citation>
    <scope>NUCLEOTIDE SEQUENCE [LARGE SCALE GENOMIC DNA]</scope>
    <source>
        <strain evidence="15">Nigerian</strain>
    </source>
</reference>
<evidence type="ECO:0000256" key="10">
    <source>
        <dbReference type="ARBA" id="ARBA00023242"/>
    </source>
</evidence>
<dbReference type="InterPro" id="IPR026103">
    <property type="entry name" value="HARBI1_animal"/>
</dbReference>
<evidence type="ECO:0000256" key="3">
    <source>
        <dbReference type="ARBA" id="ARBA00004496"/>
    </source>
</evidence>
<evidence type="ECO:0000256" key="7">
    <source>
        <dbReference type="ARBA" id="ARBA00022722"/>
    </source>
</evidence>
<dbReference type="PRINTS" id="PR02086">
    <property type="entry name" value="PUTNUCHARBI1"/>
</dbReference>
<feature type="compositionally biased region" description="Basic and acidic residues" evidence="13">
    <location>
        <begin position="55"/>
        <end position="66"/>
    </location>
</feature>
<evidence type="ECO:0000256" key="8">
    <source>
        <dbReference type="ARBA" id="ARBA00022723"/>
    </source>
</evidence>
<evidence type="ECO:0000256" key="13">
    <source>
        <dbReference type="SAM" id="MobiDB-lite"/>
    </source>
</evidence>
<evidence type="ECO:0000259" key="14">
    <source>
        <dbReference type="Pfam" id="PF13359"/>
    </source>
</evidence>
<dbReference type="GeneTree" id="ENSGT00940000154348"/>
<dbReference type="GO" id="GO:0016787">
    <property type="term" value="F:hydrolase activity"/>
    <property type="evidence" value="ECO:0007669"/>
    <property type="project" value="UniProtKB-KW"/>
</dbReference>
<dbReference type="InterPro" id="IPR045249">
    <property type="entry name" value="HARBI1-like"/>
</dbReference>
<dbReference type="Pfam" id="PF13359">
    <property type="entry name" value="DDE_Tnp_4"/>
    <property type="match status" value="1"/>
</dbReference>
<dbReference type="GO" id="GO:0046872">
    <property type="term" value="F:metal ion binding"/>
    <property type="evidence" value="ECO:0007669"/>
    <property type="project" value="UniProtKB-KW"/>
</dbReference>
<feature type="compositionally biased region" description="Basic and acidic residues" evidence="13">
    <location>
        <begin position="72"/>
        <end position="100"/>
    </location>
</feature>
<feature type="compositionally biased region" description="Basic and acidic residues" evidence="13">
    <location>
        <begin position="141"/>
        <end position="179"/>
    </location>
</feature>
<protein>
    <recommendedName>
        <fullName evidence="5">Putative nuclease HARBI1</fullName>
    </recommendedName>
    <alternativeName>
        <fullName evidence="11">Harbinger transposase-derived nuclease</fullName>
    </alternativeName>
</protein>
<keyword evidence="9" id="KW-0378">Hydrolase</keyword>
<keyword evidence="6" id="KW-0963">Cytoplasm</keyword>
<proteinExistence type="inferred from homology"/>
<comment type="cofactor">
    <cofactor evidence="1">
        <name>a divalent metal cation</name>
        <dbReference type="ChEBI" id="CHEBI:60240"/>
    </cofactor>
</comment>
<evidence type="ECO:0000256" key="6">
    <source>
        <dbReference type="ARBA" id="ARBA00022490"/>
    </source>
</evidence>
<feature type="region of interest" description="Disordered" evidence="13">
    <location>
        <begin position="40"/>
        <end position="187"/>
    </location>
</feature>
<name>A0A803JC86_XENTR</name>
<comment type="similarity">
    <text evidence="4">Belongs to the HARBI1 family.</text>
</comment>
<keyword evidence="8" id="KW-0479">Metal-binding</keyword>
<comment type="function">
    <text evidence="12">Transposase-derived protein that may have nuclease activity. Does not have transposase activity.</text>
</comment>
<dbReference type="AlphaFoldDB" id="A0A803JC86"/>
<dbReference type="PANTHER" id="PTHR22930:SF267">
    <property type="entry name" value="NUCLEASE HARBI1-RELATED"/>
    <property type="match status" value="1"/>
</dbReference>
<evidence type="ECO:0000256" key="1">
    <source>
        <dbReference type="ARBA" id="ARBA00001968"/>
    </source>
</evidence>
<sequence length="543" mass="62555">MLGKGIKPLPRSQFSLCNMEEDIVVPVLCAVIYALEQWEEESQEGRDQEEPQQGRLEEPQEGRDQEEPQQGRLEEPQEGRHQEEPQQGRLEEPQEGRDQEEPQQGRLEEPQEGRDQEEPQEGRDQEEPQEGREQEEPQQGRLEEPQEGRDQEEPQEGRDQEEPQEGRDQEEPQEGREQEEPPVPVPRVRIRRSRQFWRAVPSFGELSDDEVLRMYPLSRAAILQVFDLVRWDLDPVTARSQALPGICKLLAVLHFLGSGSFQQVSAHLAGMSQPTFSRILTQVLRALLPHSQRLISFPSTEAEWTGVKQDFYLIGRFPNCLGAIDCTHVPLTPPRAHRERYRNRERSHSINVQVVCDSHLRIMSVRSGFPGSVHDAHILRQSALYERFTQGEMPRGWLVGDAGYGVLPWLMTPIRFPRTPAQRRYNRAHRKTHKVTQRLFGALKSRFRCLSVNGGALLYSPIKVSEIIIVCAMLHNVALQHGLPADIDDHLEPEIEGYVGRRWDNRQGRRVRNQLIASRFRCKLNVSITNNINNNNNNNNISH</sequence>
<keyword evidence="10" id="KW-0539">Nucleus</keyword>
<evidence type="ECO:0000256" key="11">
    <source>
        <dbReference type="ARBA" id="ARBA00030126"/>
    </source>
</evidence>
<dbReference type="PANTHER" id="PTHR22930">
    <property type="match status" value="1"/>
</dbReference>
<comment type="subcellular location">
    <subcellularLocation>
        <location evidence="3">Cytoplasm</location>
    </subcellularLocation>
    <subcellularLocation>
        <location evidence="2">Nucleus</location>
    </subcellularLocation>
</comment>
<evidence type="ECO:0000256" key="4">
    <source>
        <dbReference type="ARBA" id="ARBA00006958"/>
    </source>
</evidence>
<dbReference type="GO" id="GO:0005737">
    <property type="term" value="C:cytoplasm"/>
    <property type="evidence" value="ECO:0007669"/>
    <property type="project" value="UniProtKB-SubCell"/>
</dbReference>
<keyword evidence="7" id="KW-0540">Nuclease</keyword>
<dbReference type="Ensembl" id="ENSXETT00000110460">
    <property type="protein sequence ID" value="ENSXETP00000105494"/>
    <property type="gene ID" value="ENSXETG00000047420"/>
</dbReference>
<dbReference type="InParanoid" id="A0A803JC86"/>
<organism evidence="15">
    <name type="scientific">Xenopus tropicalis</name>
    <name type="common">Western clawed frog</name>
    <name type="synonym">Silurana tropicalis</name>
    <dbReference type="NCBI Taxonomy" id="8364"/>
    <lineage>
        <taxon>Eukaryota</taxon>
        <taxon>Metazoa</taxon>
        <taxon>Chordata</taxon>
        <taxon>Craniata</taxon>
        <taxon>Vertebrata</taxon>
        <taxon>Euteleostomi</taxon>
        <taxon>Amphibia</taxon>
        <taxon>Batrachia</taxon>
        <taxon>Anura</taxon>
        <taxon>Pipoidea</taxon>
        <taxon>Pipidae</taxon>
        <taxon>Xenopodinae</taxon>
        <taxon>Xenopus</taxon>
        <taxon>Silurana</taxon>
    </lineage>
</organism>
<gene>
    <name evidence="15" type="primary">LOC116407990</name>
</gene>
<evidence type="ECO:0000256" key="2">
    <source>
        <dbReference type="ARBA" id="ARBA00004123"/>
    </source>
</evidence>